<dbReference type="GO" id="GO:0008483">
    <property type="term" value="F:transaminase activity"/>
    <property type="evidence" value="ECO:0007669"/>
    <property type="project" value="UniProtKB-KW"/>
</dbReference>
<keyword evidence="4" id="KW-0032">Aminotransferase</keyword>
<protein>
    <submittedName>
        <fullName evidence="4">Aminotransferase class V-fold PLP-dependent enzyme</fullName>
    </submittedName>
</protein>
<comment type="cofactor">
    <cofactor evidence="1">
        <name>pyridoxal 5'-phosphate</name>
        <dbReference type="ChEBI" id="CHEBI:597326"/>
    </cofactor>
</comment>
<proteinExistence type="predicted"/>
<dbReference type="InterPro" id="IPR000192">
    <property type="entry name" value="Aminotrans_V_dom"/>
</dbReference>
<evidence type="ECO:0000256" key="1">
    <source>
        <dbReference type="ARBA" id="ARBA00001933"/>
    </source>
</evidence>
<dbReference type="SUPFAM" id="SSF53383">
    <property type="entry name" value="PLP-dependent transferases"/>
    <property type="match status" value="1"/>
</dbReference>
<dbReference type="Pfam" id="PF00266">
    <property type="entry name" value="Aminotran_5"/>
    <property type="match status" value="1"/>
</dbReference>
<gene>
    <name evidence="4" type="ORF">F4Y08_09875</name>
</gene>
<sequence>MRPCGDPYNERCIVNPTPTESLPPRSIAVSQLESSIFTDLGVAPVINAAGPRTVMGGSRLSPAVAEAYQAANRHFVVMKDLQARSGEHLAQMLGSEMALVTSGCAAALSLAVAGIMSGTDRERIAQLPDTTGMKDEIVIQACQRYSYDRALTLCGARLVEAGSPEGVTEAELEAAITDRTAAVHYLGVDFWGVQEHSLSFETLRDVAHAHDLPLIVDAASVVFPLERMTWFSENGADIVCFGAKYFGAFNGSGILTGKRRYMEAAIEHSFVNFETEQNRAFGRPFKLDRQEIVGVVAALTEWFEMDHEERMAQNEAKGRVLRRTVANCPGVTSHWETRLTSIMDTVRLELDEGAAMSAQELSKALANGNPSIVTLADGNSLDVVVNQLYEGETEIVAERLQELLGG</sequence>
<dbReference type="InterPro" id="IPR015421">
    <property type="entry name" value="PyrdxlP-dep_Trfase_major"/>
</dbReference>
<dbReference type="InterPro" id="IPR015424">
    <property type="entry name" value="PyrdxlP-dep_Trfase"/>
</dbReference>
<dbReference type="EMBL" id="VXPY01000070">
    <property type="protein sequence ID" value="MYD90626.1"/>
    <property type="molecule type" value="Genomic_DNA"/>
</dbReference>
<dbReference type="Gene3D" id="3.40.640.10">
    <property type="entry name" value="Type I PLP-dependent aspartate aminotransferase-like (Major domain)"/>
    <property type="match status" value="1"/>
</dbReference>
<reference evidence="4" key="1">
    <citation type="submission" date="2019-09" db="EMBL/GenBank/DDBJ databases">
        <title>Characterisation of the sponge microbiome using genome-centric metagenomics.</title>
        <authorList>
            <person name="Engelberts J.P."/>
            <person name="Robbins S.J."/>
            <person name="De Goeij J.M."/>
            <person name="Aranda M."/>
            <person name="Bell S.C."/>
            <person name="Webster N.S."/>
        </authorList>
    </citation>
    <scope>NUCLEOTIDE SEQUENCE</scope>
    <source>
        <strain evidence="4">SB0662_bin_9</strain>
    </source>
</reference>
<keyword evidence="4" id="KW-0808">Transferase</keyword>
<evidence type="ECO:0000259" key="3">
    <source>
        <dbReference type="Pfam" id="PF00266"/>
    </source>
</evidence>
<accession>A0A6B1DUF9</accession>
<dbReference type="PANTHER" id="PTHR32328:SF0">
    <property type="entry name" value="L-SERYL-TRNA(SEC) SELENIUM TRANSFERASE"/>
    <property type="match status" value="1"/>
</dbReference>
<evidence type="ECO:0000313" key="4">
    <source>
        <dbReference type="EMBL" id="MYD90626.1"/>
    </source>
</evidence>
<evidence type="ECO:0000256" key="2">
    <source>
        <dbReference type="ARBA" id="ARBA00022898"/>
    </source>
</evidence>
<keyword evidence="2" id="KW-0663">Pyridoxal phosphate</keyword>
<dbReference type="PANTHER" id="PTHR32328">
    <property type="entry name" value="L-SERYL-TRNA(SEC) SELENIUM TRANSFERASE"/>
    <property type="match status" value="1"/>
</dbReference>
<dbReference type="GO" id="GO:0004125">
    <property type="term" value="F:L-seryl-tRNA(Sec) selenium transferase activity"/>
    <property type="evidence" value="ECO:0007669"/>
    <property type="project" value="TreeGrafter"/>
</dbReference>
<dbReference type="AlphaFoldDB" id="A0A6B1DUF9"/>
<organism evidence="4">
    <name type="scientific">Caldilineaceae bacterium SB0662_bin_9</name>
    <dbReference type="NCBI Taxonomy" id="2605258"/>
    <lineage>
        <taxon>Bacteria</taxon>
        <taxon>Bacillati</taxon>
        <taxon>Chloroflexota</taxon>
        <taxon>Caldilineae</taxon>
        <taxon>Caldilineales</taxon>
        <taxon>Caldilineaceae</taxon>
    </lineage>
</organism>
<name>A0A6B1DUF9_9CHLR</name>
<feature type="domain" description="Aminotransferase class V" evidence="3">
    <location>
        <begin position="90"/>
        <end position="333"/>
    </location>
</feature>
<comment type="caution">
    <text evidence="4">The sequence shown here is derived from an EMBL/GenBank/DDBJ whole genome shotgun (WGS) entry which is preliminary data.</text>
</comment>